<name>A0ABT4QJM7_9BACL</name>
<dbReference type="InterPro" id="IPR006059">
    <property type="entry name" value="SBP"/>
</dbReference>
<proteinExistence type="inferred from homology"/>
<evidence type="ECO:0000256" key="1">
    <source>
        <dbReference type="ARBA" id="ARBA00008520"/>
    </source>
</evidence>
<dbReference type="Pfam" id="PF01547">
    <property type="entry name" value="SBP_bac_1"/>
    <property type="match status" value="1"/>
</dbReference>
<evidence type="ECO:0000256" key="3">
    <source>
        <dbReference type="ARBA" id="ARBA00022729"/>
    </source>
</evidence>
<dbReference type="CDD" id="cd14750">
    <property type="entry name" value="PBP2_TMBP"/>
    <property type="match status" value="1"/>
</dbReference>
<keyword evidence="3 4" id="KW-0732">Signal</keyword>
<keyword evidence="2" id="KW-0813">Transport</keyword>
<reference evidence="5 6" key="1">
    <citation type="submission" date="2022-12" db="EMBL/GenBank/DDBJ databases">
        <title>Draft genome sequence of Paenibacillus sp. dW9.</title>
        <authorList>
            <person name="Choi E.-W."/>
            <person name="Kim D.-U."/>
        </authorList>
    </citation>
    <scope>NUCLEOTIDE SEQUENCE [LARGE SCALE GENOMIC DNA]</scope>
    <source>
        <strain evidence="6">dW9</strain>
    </source>
</reference>
<dbReference type="Gene3D" id="3.40.190.10">
    <property type="entry name" value="Periplasmic binding protein-like II"/>
    <property type="match status" value="2"/>
</dbReference>
<dbReference type="RefSeq" id="WP_269885616.1">
    <property type="nucleotide sequence ID" value="NZ_JAQAGZ010000031.1"/>
</dbReference>
<protein>
    <submittedName>
        <fullName evidence="5">ABC transporter substrate-binding protein</fullName>
    </submittedName>
</protein>
<dbReference type="PROSITE" id="PS51257">
    <property type="entry name" value="PROKAR_LIPOPROTEIN"/>
    <property type="match status" value="1"/>
</dbReference>
<keyword evidence="6" id="KW-1185">Reference proteome</keyword>
<evidence type="ECO:0000313" key="6">
    <source>
        <dbReference type="Proteomes" id="UP001527882"/>
    </source>
</evidence>
<dbReference type="EMBL" id="JAQAGZ010000031">
    <property type="protein sequence ID" value="MCZ8517083.1"/>
    <property type="molecule type" value="Genomic_DNA"/>
</dbReference>
<comment type="similarity">
    <text evidence="1">Belongs to the bacterial solute-binding protein 1 family.</text>
</comment>
<dbReference type="SUPFAM" id="SSF53850">
    <property type="entry name" value="Periplasmic binding protein-like II"/>
    <property type="match status" value="1"/>
</dbReference>
<sequence length="445" mass="48491">MKKYKWAGSVVASAMIISLVSGCGSNESTKLTGDSAVGKSAGSGDTGGKVVELVFERPKDATPASQKMIQAFEAKHKDIKIKLLEVPASTDKVHDDLVTKFTSGDNSVDIFGMDIVWTAEFGVSGWALPLNDYFKDSELSALLPGPVAGNKYKDKLYAIPFYTDAGVLFYRKDILEEAKVTPPKTFDELLKLAKDLKGKGGTEYGYVSHLNQFEGLNCVADEFFWGNGGTVLDKDNKVQIDSENNKEALQYLVDLVNNGSTPQGATTYVTDDARVVFTEGKSVFMRNWPSAWAKAQEDGSKVKGKVGIVPVPYGPKGKESSAALGGWDIGINANIDKSKVNAAVTFLKFIISEEAQKINAIDGGRLPVLQSTYKDQDVLKANPHFADLYSAFISAKPRPVSPIYPQLADVMQIEIHKAITKKQPVDSALKNMQSQMTDLYKKFNK</sequence>
<accession>A0ABT4QJM7</accession>
<evidence type="ECO:0000256" key="4">
    <source>
        <dbReference type="SAM" id="SignalP"/>
    </source>
</evidence>
<feature type="signal peptide" evidence="4">
    <location>
        <begin position="1"/>
        <end position="23"/>
    </location>
</feature>
<gene>
    <name evidence="5" type="ORF">O9H85_32985</name>
</gene>
<dbReference type="Proteomes" id="UP001527882">
    <property type="component" value="Unassembled WGS sequence"/>
</dbReference>
<evidence type="ECO:0000256" key="2">
    <source>
        <dbReference type="ARBA" id="ARBA00022448"/>
    </source>
</evidence>
<dbReference type="PANTHER" id="PTHR30061:SF50">
    <property type="entry name" value="MALTOSE_MALTODEXTRIN-BINDING PERIPLASMIC PROTEIN"/>
    <property type="match status" value="1"/>
</dbReference>
<dbReference type="PANTHER" id="PTHR30061">
    <property type="entry name" value="MALTOSE-BINDING PERIPLASMIC PROTEIN"/>
    <property type="match status" value="1"/>
</dbReference>
<comment type="caution">
    <text evidence="5">The sequence shown here is derived from an EMBL/GenBank/DDBJ whole genome shotgun (WGS) entry which is preliminary data.</text>
</comment>
<feature type="chain" id="PRO_5047216039" evidence="4">
    <location>
        <begin position="24"/>
        <end position="445"/>
    </location>
</feature>
<evidence type="ECO:0000313" key="5">
    <source>
        <dbReference type="EMBL" id="MCZ8517083.1"/>
    </source>
</evidence>
<organism evidence="5 6">
    <name type="scientific">Paenibacillus gyeongsangnamensis</name>
    <dbReference type="NCBI Taxonomy" id="3388067"/>
    <lineage>
        <taxon>Bacteria</taxon>
        <taxon>Bacillati</taxon>
        <taxon>Bacillota</taxon>
        <taxon>Bacilli</taxon>
        <taxon>Bacillales</taxon>
        <taxon>Paenibacillaceae</taxon>
        <taxon>Paenibacillus</taxon>
    </lineage>
</organism>